<accession>M2U6M4</accession>
<keyword evidence="1" id="KW-0732">Signal</keyword>
<evidence type="ECO:0000313" key="2">
    <source>
        <dbReference type="EMBL" id="EMD89366.1"/>
    </source>
</evidence>
<reference evidence="2 3" key="1">
    <citation type="journal article" date="2012" name="PLoS Pathog.">
        <title>Diverse lifestyles and strategies of plant pathogenesis encoded in the genomes of eighteen Dothideomycetes fungi.</title>
        <authorList>
            <person name="Ohm R.A."/>
            <person name="Feau N."/>
            <person name="Henrissat B."/>
            <person name="Schoch C.L."/>
            <person name="Horwitz B.A."/>
            <person name="Barry K.W."/>
            <person name="Condon B.J."/>
            <person name="Copeland A.C."/>
            <person name="Dhillon B."/>
            <person name="Glaser F."/>
            <person name="Hesse C.N."/>
            <person name="Kosti I."/>
            <person name="LaButti K."/>
            <person name="Lindquist E.A."/>
            <person name="Lucas S."/>
            <person name="Salamov A.A."/>
            <person name="Bradshaw R.E."/>
            <person name="Ciuffetti L."/>
            <person name="Hamelin R.C."/>
            <person name="Kema G.H.J."/>
            <person name="Lawrence C."/>
            <person name="Scott J.A."/>
            <person name="Spatafora J.W."/>
            <person name="Turgeon B.G."/>
            <person name="de Wit P.J.G.M."/>
            <person name="Zhong S."/>
            <person name="Goodwin S.B."/>
            <person name="Grigoriev I.V."/>
        </authorList>
    </citation>
    <scope>NUCLEOTIDE SEQUENCE [LARGE SCALE GENOMIC DNA]</scope>
    <source>
        <strain evidence="3">C5 / ATCC 48332 / race O</strain>
    </source>
</reference>
<organism evidence="2 3">
    <name type="scientific">Cochliobolus heterostrophus (strain C5 / ATCC 48332 / race O)</name>
    <name type="common">Southern corn leaf blight fungus</name>
    <name type="synonym">Bipolaris maydis</name>
    <dbReference type="NCBI Taxonomy" id="701091"/>
    <lineage>
        <taxon>Eukaryota</taxon>
        <taxon>Fungi</taxon>
        <taxon>Dikarya</taxon>
        <taxon>Ascomycota</taxon>
        <taxon>Pezizomycotina</taxon>
        <taxon>Dothideomycetes</taxon>
        <taxon>Pleosporomycetidae</taxon>
        <taxon>Pleosporales</taxon>
        <taxon>Pleosporineae</taxon>
        <taxon>Pleosporaceae</taxon>
        <taxon>Bipolaris</taxon>
    </lineage>
</organism>
<protein>
    <submittedName>
        <fullName evidence="2">Uncharacterized protein</fullName>
    </submittedName>
</protein>
<feature type="chain" id="PRO_5004027337" evidence="1">
    <location>
        <begin position="27"/>
        <end position="54"/>
    </location>
</feature>
<dbReference type="AlphaFoldDB" id="M2U6M4"/>
<dbReference type="EMBL" id="KB445579">
    <property type="protein sequence ID" value="EMD89366.1"/>
    <property type="molecule type" value="Genomic_DNA"/>
</dbReference>
<evidence type="ECO:0000313" key="3">
    <source>
        <dbReference type="Proteomes" id="UP000016936"/>
    </source>
</evidence>
<dbReference type="HOGENOM" id="CLU_3050166_0_0_1"/>
<reference evidence="3" key="2">
    <citation type="journal article" date="2013" name="PLoS Genet.">
        <title>Comparative genome structure, secondary metabolite, and effector coding capacity across Cochliobolus pathogens.</title>
        <authorList>
            <person name="Condon B.J."/>
            <person name="Leng Y."/>
            <person name="Wu D."/>
            <person name="Bushley K.E."/>
            <person name="Ohm R.A."/>
            <person name="Otillar R."/>
            <person name="Martin J."/>
            <person name="Schackwitz W."/>
            <person name="Grimwood J."/>
            <person name="MohdZainudin N."/>
            <person name="Xue C."/>
            <person name="Wang R."/>
            <person name="Manning V.A."/>
            <person name="Dhillon B."/>
            <person name="Tu Z.J."/>
            <person name="Steffenson B.J."/>
            <person name="Salamov A."/>
            <person name="Sun H."/>
            <person name="Lowry S."/>
            <person name="LaButti K."/>
            <person name="Han J."/>
            <person name="Copeland A."/>
            <person name="Lindquist E."/>
            <person name="Barry K."/>
            <person name="Schmutz J."/>
            <person name="Baker S.E."/>
            <person name="Ciuffetti L.M."/>
            <person name="Grigoriev I.V."/>
            <person name="Zhong S."/>
            <person name="Turgeon B.G."/>
        </authorList>
    </citation>
    <scope>NUCLEOTIDE SEQUENCE [LARGE SCALE GENOMIC DNA]</scope>
    <source>
        <strain evidence="3">C5 / ATCC 48332 / race O</strain>
    </source>
</reference>
<sequence>MCFTHKHNLKMGFLLPLAFLVHGLQAVDLMALRGWRTCSRVYRVLVSFLYYGVR</sequence>
<gene>
    <name evidence="2" type="ORF">COCHEDRAFT_1022739</name>
</gene>
<keyword evidence="3" id="KW-1185">Reference proteome</keyword>
<evidence type="ECO:0000256" key="1">
    <source>
        <dbReference type="SAM" id="SignalP"/>
    </source>
</evidence>
<name>M2U6M4_COCH5</name>
<proteinExistence type="predicted"/>
<dbReference type="Proteomes" id="UP000016936">
    <property type="component" value="Unassembled WGS sequence"/>
</dbReference>
<feature type="signal peptide" evidence="1">
    <location>
        <begin position="1"/>
        <end position="26"/>
    </location>
</feature>